<keyword evidence="3" id="KW-1185">Reference proteome</keyword>
<evidence type="ECO:0000313" key="3">
    <source>
        <dbReference type="Proteomes" id="UP001596958"/>
    </source>
</evidence>
<evidence type="ECO:0000256" key="1">
    <source>
        <dbReference type="SAM" id="SignalP"/>
    </source>
</evidence>
<name>A0ABW2YUT7_9SPHI</name>
<proteinExistence type="predicted"/>
<evidence type="ECO:0008006" key="4">
    <source>
        <dbReference type="Google" id="ProtNLM"/>
    </source>
</evidence>
<feature type="chain" id="PRO_5046793322" description="MORN repeat variant" evidence="1">
    <location>
        <begin position="20"/>
        <end position="230"/>
    </location>
</feature>
<protein>
    <recommendedName>
        <fullName evidence="4">MORN repeat variant</fullName>
    </recommendedName>
</protein>
<dbReference type="EMBL" id="JBHTHU010000002">
    <property type="protein sequence ID" value="MFD0749334.1"/>
    <property type="molecule type" value="Genomic_DNA"/>
</dbReference>
<dbReference type="Proteomes" id="UP001596958">
    <property type="component" value="Unassembled WGS sequence"/>
</dbReference>
<feature type="signal peptide" evidence="1">
    <location>
        <begin position="1"/>
        <end position="19"/>
    </location>
</feature>
<comment type="caution">
    <text evidence="2">The sequence shown here is derived from an EMBL/GenBank/DDBJ whole genome shotgun (WGS) entry which is preliminary data.</text>
</comment>
<evidence type="ECO:0000313" key="2">
    <source>
        <dbReference type="EMBL" id="MFD0749334.1"/>
    </source>
</evidence>
<accession>A0ABW2YUT7</accession>
<organism evidence="2 3">
    <name type="scientific">Mucilaginibacter calamicampi</name>
    <dbReference type="NCBI Taxonomy" id="1302352"/>
    <lineage>
        <taxon>Bacteria</taxon>
        <taxon>Pseudomonadati</taxon>
        <taxon>Bacteroidota</taxon>
        <taxon>Sphingobacteriia</taxon>
        <taxon>Sphingobacteriales</taxon>
        <taxon>Sphingobacteriaceae</taxon>
        <taxon>Mucilaginibacter</taxon>
    </lineage>
</organism>
<reference evidence="3" key="1">
    <citation type="journal article" date="2019" name="Int. J. Syst. Evol. Microbiol.">
        <title>The Global Catalogue of Microorganisms (GCM) 10K type strain sequencing project: providing services to taxonomists for standard genome sequencing and annotation.</title>
        <authorList>
            <consortium name="The Broad Institute Genomics Platform"/>
            <consortium name="The Broad Institute Genome Sequencing Center for Infectious Disease"/>
            <person name="Wu L."/>
            <person name="Ma J."/>
        </authorList>
    </citation>
    <scope>NUCLEOTIDE SEQUENCE [LARGE SCALE GENOMIC DNA]</scope>
    <source>
        <strain evidence="3">CCUG 63418</strain>
    </source>
</reference>
<gene>
    <name evidence="2" type="ORF">ACFQZS_04215</name>
</gene>
<keyword evidence="1" id="KW-0732">Signal</keyword>
<sequence>MSKFFILIMMFCGVQVCLAQTEVVRKNKITSQVTEKYNTVITADRQMKQGVYQAMYGKKVLLAQGKYADDKRVGLWRFFDKKQKLIQVFNYDTGKFIYEAPEDSTSSFKYEIEAKTTDSIIITKPLKQGGRYFGFLPYLRFFKMPQELQGYDPDDMNVVIELFITSMGQVAEFKMHFVAHYYKRTLSIDPGQLYPEDKTFKPATYNKEPISSHIFIVCQINKHGELDMNP</sequence>
<dbReference type="RefSeq" id="WP_377097606.1">
    <property type="nucleotide sequence ID" value="NZ_JBHTHU010000002.1"/>
</dbReference>